<dbReference type="GeneID" id="20249354"/>
<sequence length="198" mass="21643">MSRIVLLGIFLLVLASVVDGSSSSSRRSSRIRGSPRKPMSGLFRGLCPLFRESAIRTEDESVINGRESVVLETSLESTTVLPVTEPSTVPTTTEPIIDTGSNGTETAAKRCFYGMKNNTEVLPEVINPEVFNVTLAECTDICDKNVSCIDVESYGKTPQRYDDNDQLDVNNHCTVVKEHDFTQDNSTCSSLSVRGLCI</sequence>
<evidence type="ECO:0000313" key="2">
    <source>
        <dbReference type="EMBL" id="ESO90248.1"/>
    </source>
</evidence>
<feature type="chain" id="PRO_5004716306" description="Apple domain-containing protein" evidence="1">
    <location>
        <begin position="21"/>
        <end position="198"/>
    </location>
</feature>
<dbReference type="EMBL" id="KB202444">
    <property type="protein sequence ID" value="ESO90248.1"/>
    <property type="molecule type" value="Genomic_DNA"/>
</dbReference>
<dbReference type="AlphaFoldDB" id="V3ZG98"/>
<name>V3ZG98_LOTGI</name>
<dbReference type="CTD" id="20249354"/>
<reference evidence="2 3" key="1">
    <citation type="journal article" date="2013" name="Nature">
        <title>Insights into bilaterian evolution from three spiralian genomes.</title>
        <authorList>
            <person name="Simakov O."/>
            <person name="Marletaz F."/>
            <person name="Cho S.J."/>
            <person name="Edsinger-Gonzales E."/>
            <person name="Havlak P."/>
            <person name="Hellsten U."/>
            <person name="Kuo D.H."/>
            <person name="Larsson T."/>
            <person name="Lv J."/>
            <person name="Arendt D."/>
            <person name="Savage R."/>
            <person name="Osoegawa K."/>
            <person name="de Jong P."/>
            <person name="Grimwood J."/>
            <person name="Chapman J.A."/>
            <person name="Shapiro H."/>
            <person name="Aerts A."/>
            <person name="Otillar R.P."/>
            <person name="Terry A.Y."/>
            <person name="Boore J.L."/>
            <person name="Grigoriev I.V."/>
            <person name="Lindberg D.R."/>
            <person name="Seaver E.C."/>
            <person name="Weisblat D.A."/>
            <person name="Putnam N.H."/>
            <person name="Rokhsar D.S."/>
        </authorList>
    </citation>
    <scope>NUCLEOTIDE SEQUENCE [LARGE SCALE GENOMIC DNA]</scope>
</reference>
<evidence type="ECO:0000256" key="1">
    <source>
        <dbReference type="SAM" id="SignalP"/>
    </source>
</evidence>
<gene>
    <name evidence="2" type="ORF">LOTGIDRAFT_233801</name>
</gene>
<keyword evidence="3" id="KW-1185">Reference proteome</keyword>
<dbReference type="HOGENOM" id="CLU_1379546_0_0_1"/>
<evidence type="ECO:0000313" key="3">
    <source>
        <dbReference type="Proteomes" id="UP000030746"/>
    </source>
</evidence>
<accession>V3ZG98</accession>
<dbReference type="RefSeq" id="XP_009058925.1">
    <property type="nucleotide sequence ID" value="XM_009060677.1"/>
</dbReference>
<protein>
    <recommendedName>
        <fullName evidence="4">Apple domain-containing protein</fullName>
    </recommendedName>
</protein>
<evidence type="ECO:0008006" key="4">
    <source>
        <dbReference type="Google" id="ProtNLM"/>
    </source>
</evidence>
<dbReference type="KEGG" id="lgi:LOTGIDRAFT_233801"/>
<proteinExistence type="predicted"/>
<keyword evidence="1" id="KW-0732">Signal</keyword>
<dbReference type="Proteomes" id="UP000030746">
    <property type="component" value="Unassembled WGS sequence"/>
</dbReference>
<feature type="signal peptide" evidence="1">
    <location>
        <begin position="1"/>
        <end position="20"/>
    </location>
</feature>
<organism evidence="2 3">
    <name type="scientific">Lottia gigantea</name>
    <name type="common">Giant owl limpet</name>
    <dbReference type="NCBI Taxonomy" id="225164"/>
    <lineage>
        <taxon>Eukaryota</taxon>
        <taxon>Metazoa</taxon>
        <taxon>Spiralia</taxon>
        <taxon>Lophotrochozoa</taxon>
        <taxon>Mollusca</taxon>
        <taxon>Gastropoda</taxon>
        <taxon>Patellogastropoda</taxon>
        <taxon>Lottioidea</taxon>
        <taxon>Lottiidae</taxon>
        <taxon>Lottia</taxon>
    </lineage>
</organism>